<dbReference type="GO" id="GO:0008270">
    <property type="term" value="F:zinc ion binding"/>
    <property type="evidence" value="ECO:0007669"/>
    <property type="project" value="InterPro"/>
</dbReference>
<evidence type="ECO:0000256" key="2">
    <source>
        <dbReference type="SAM" id="MobiDB-lite"/>
    </source>
</evidence>
<dbReference type="AlphaFoldDB" id="A0A371DL74"/>
<evidence type="ECO:0008006" key="5">
    <source>
        <dbReference type="Google" id="ProtNLM"/>
    </source>
</evidence>
<keyword evidence="1" id="KW-0507">mRNA processing</keyword>
<reference evidence="3 4" key="1">
    <citation type="journal article" date="2018" name="Biotechnol. Biofuels">
        <title>Integrative visual omics of the white-rot fungus Polyporus brumalis exposes the biotechnological potential of its oxidative enzymes for delignifying raw plant biomass.</title>
        <authorList>
            <person name="Miyauchi S."/>
            <person name="Rancon A."/>
            <person name="Drula E."/>
            <person name="Hage H."/>
            <person name="Chaduli D."/>
            <person name="Favel A."/>
            <person name="Grisel S."/>
            <person name="Henrissat B."/>
            <person name="Herpoel-Gimbert I."/>
            <person name="Ruiz-Duenas F.J."/>
            <person name="Chevret D."/>
            <person name="Hainaut M."/>
            <person name="Lin J."/>
            <person name="Wang M."/>
            <person name="Pangilinan J."/>
            <person name="Lipzen A."/>
            <person name="Lesage-Meessen L."/>
            <person name="Navarro D."/>
            <person name="Riley R."/>
            <person name="Grigoriev I.V."/>
            <person name="Zhou S."/>
            <person name="Raouche S."/>
            <person name="Rosso M.N."/>
        </authorList>
    </citation>
    <scope>NUCLEOTIDE SEQUENCE [LARGE SCALE GENOMIC DNA]</scope>
    <source>
        <strain evidence="3 4">BRFM 1820</strain>
    </source>
</reference>
<feature type="compositionally biased region" description="Low complexity" evidence="2">
    <location>
        <begin position="112"/>
        <end position="122"/>
    </location>
</feature>
<dbReference type="EMBL" id="KZ857387">
    <property type="protein sequence ID" value="RDX53280.1"/>
    <property type="molecule type" value="Genomic_DNA"/>
</dbReference>
<organism evidence="3 4">
    <name type="scientific">Lentinus brumalis</name>
    <dbReference type="NCBI Taxonomy" id="2498619"/>
    <lineage>
        <taxon>Eukaryota</taxon>
        <taxon>Fungi</taxon>
        <taxon>Dikarya</taxon>
        <taxon>Basidiomycota</taxon>
        <taxon>Agaricomycotina</taxon>
        <taxon>Agaricomycetes</taxon>
        <taxon>Polyporales</taxon>
        <taxon>Polyporaceae</taxon>
        <taxon>Lentinus</taxon>
    </lineage>
</organism>
<evidence type="ECO:0000313" key="3">
    <source>
        <dbReference type="EMBL" id="RDX53280.1"/>
    </source>
</evidence>
<dbReference type="PANTHER" id="PTHR13491:SF0">
    <property type="entry name" value="ZINC FINGER CCHC DOMAIN-CONTAINING PROTEIN 10"/>
    <property type="match status" value="1"/>
</dbReference>
<dbReference type="Pfam" id="PF13917">
    <property type="entry name" value="zf-CCHC_3"/>
    <property type="match status" value="1"/>
</dbReference>
<name>A0A371DL74_9APHY</name>
<dbReference type="GO" id="GO:0003676">
    <property type="term" value="F:nucleic acid binding"/>
    <property type="evidence" value="ECO:0007669"/>
    <property type="project" value="InterPro"/>
</dbReference>
<gene>
    <name evidence="3" type="ORF">OH76DRAFT_1343367</name>
</gene>
<dbReference type="SUPFAM" id="SSF57756">
    <property type="entry name" value="Retrovirus zinc finger-like domains"/>
    <property type="match status" value="1"/>
</dbReference>
<dbReference type="InterPro" id="IPR036875">
    <property type="entry name" value="Znf_CCHC_sf"/>
</dbReference>
<evidence type="ECO:0000313" key="4">
    <source>
        <dbReference type="Proteomes" id="UP000256964"/>
    </source>
</evidence>
<dbReference type="GO" id="GO:0006397">
    <property type="term" value="P:mRNA processing"/>
    <property type="evidence" value="ECO:0007669"/>
    <property type="project" value="UniProtKB-KW"/>
</dbReference>
<dbReference type="OrthoDB" id="437973at2759"/>
<dbReference type="Proteomes" id="UP000256964">
    <property type="component" value="Unassembled WGS sequence"/>
</dbReference>
<feature type="region of interest" description="Disordered" evidence="2">
    <location>
        <begin position="79"/>
        <end position="122"/>
    </location>
</feature>
<keyword evidence="4" id="KW-1185">Reference proteome</keyword>
<dbReference type="InterPro" id="IPR039715">
    <property type="entry name" value="ZCCHC10"/>
</dbReference>
<feature type="compositionally biased region" description="Basic and acidic residues" evidence="2">
    <location>
        <begin position="85"/>
        <end position="103"/>
    </location>
</feature>
<dbReference type="PANTHER" id="PTHR13491">
    <property type="entry name" value="ZCCHC10 PROTEIN"/>
    <property type="match status" value="1"/>
</dbReference>
<proteinExistence type="predicted"/>
<protein>
    <recommendedName>
        <fullName evidence="5">Zinc knuckle-domain-containing protein</fullName>
    </recommendedName>
</protein>
<evidence type="ECO:0000256" key="1">
    <source>
        <dbReference type="ARBA" id="ARBA00022664"/>
    </source>
</evidence>
<sequence length="122" mass="13934">MSKYAPHRRSANQPRATSSTICQKCLGTGHFTYECKGSRPYISRPSRTQMLEKPKLLAKLMPNGKPSVEVPEEFKSKSGIANRILEAKEKERARSQDKGEGSSKKRRRYVPRRLVYYPSGNF</sequence>
<accession>A0A371DL74</accession>